<comment type="caution">
    <text evidence="2">The sequence shown here is derived from an EMBL/GenBank/DDBJ whole genome shotgun (WGS) entry which is preliminary data.</text>
</comment>
<gene>
    <name evidence="2" type="ORF">PsYK624_070650</name>
</gene>
<proteinExistence type="predicted"/>
<organism evidence="2 3">
    <name type="scientific">Phanerochaete sordida</name>
    <dbReference type="NCBI Taxonomy" id="48140"/>
    <lineage>
        <taxon>Eukaryota</taxon>
        <taxon>Fungi</taxon>
        <taxon>Dikarya</taxon>
        <taxon>Basidiomycota</taxon>
        <taxon>Agaricomycotina</taxon>
        <taxon>Agaricomycetes</taxon>
        <taxon>Polyporales</taxon>
        <taxon>Phanerochaetaceae</taxon>
        <taxon>Phanerochaete</taxon>
    </lineage>
</organism>
<evidence type="ECO:0000256" key="1">
    <source>
        <dbReference type="SAM" id="MobiDB-lite"/>
    </source>
</evidence>
<accession>A0A9P3GBQ2</accession>
<feature type="region of interest" description="Disordered" evidence="1">
    <location>
        <begin position="54"/>
        <end position="74"/>
    </location>
</feature>
<evidence type="ECO:0000313" key="3">
    <source>
        <dbReference type="Proteomes" id="UP000703269"/>
    </source>
</evidence>
<keyword evidence="3" id="KW-1185">Reference proteome</keyword>
<dbReference type="AlphaFoldDB" id="A0A9P3GBQ2"/>
<evidence type="ECO:0000313" key="2">
    <source>
        <dbReference type="EMBL" id="GJE90919.1"/>
    </source>
</evidence>
<sequence>MCCLARRPRWSSLGNLGTRTSYHAEGVPEARDNADLNGRATRCTGCPRVMCTWPPSSPQPSAPAGRVRQPQTAVTERGGRNFRGIFRAVVDHAKEGLMVLFAPHPSGVLRGRRPSICAGSVVPTAPSQGPTAPAPPMQLYPCDPVRETLSVVRHVSTRSYSMPEGIFCVFGPERSSELRCTNGAYRARGPPVTSSARRLEPRSAVPRSPYLEPERSRRKQLRARRRLIYGRKQTHISDLSLLVLL</sequence>
<feature type="region of interest" description="Disordered" evidence="1">
    <location>
        <begin position="189"/>
        <end position="218"/>
    </location>
</feature>
<dbReference type="Proteomes" id="UP000703269">
    <property type="component" value="Unassembled WGS sequence"/>
</dbReference>
<protein>
    <submittedName>
        <fullName evidence="2">Uncharacterized protein</fullName>
    </submittedName>
</protein>
<name>A0A9P3GBQ2_9APHY</name>
<reference evidence="2 3" key="1">
    <citation type="submission" date="2021-08" db="EMBL/GenBank/DDBJ databases">
        <title>Draft Genome Sequence of Phanerochaete sordida strain YK-624.</title>
        <authorList>
            <person name="Mori T."/>
            <person name="Dohra H."/>
            <person name="Suzuki T."/>
            <person name="Kawagishi H."/>
            <person name="Hirai H."/>
        </authorList>
    </citation>
    <scope>NUCLEOTIDE SEQUENCE [LARGE SCALE GENOMIC DNA]</scope>
    <source>
        <strain evidence="2 3">YK-624</strain>
    </source>
</reference>
<dbReference type="EMBL" id="BPQB01000019">
    <property type="protein sequence ID" value="GJE90919.1"/>
    <property type="molecule type" value="Genomic_DNA"/>
</dbReference>